<evidence type="ECO:0000313" key="1">
    <source>
        <dbReference type="EMBL" id="UYP46070.1"/>
    </source>
</evidence>
<gene>
    <name evidence="1" type="ORF">NEF87_002355</name>
</gene>
<sequence>MIKILKGLNDIQGPFQRVIYRKSFNVSSKPAMRDHDLLYKHKLIRSVPDPSRLLFEVTEKGKIVAQLVNCVDYIIHSPYKNSDFSLPSLKKRKKKKKKPTDFIELIPKLSTQLEAVLRVLDNTVLDETYHHASKNLMDDVIDFIELFSPQKKTQIKKPAYNKFPNFEDYPVKSVGNAFNK</sequence>
<proteinExistence type="predicted"/>
<accession>A0ABY6HRP0</accession>
<evidence type="ECO:0000313" key="2">
    <source>
        <dbReference type="Proteomes" id="UP001208689"/>
    </source>
</evidence>
<dbReference type="Proteomes" id="UP001208689">
    <property type="component" value="Chromosome"/>
</dbReference>
<organism evidence="1 2">
    <name type="scientific">Candidatus Lokiarchaeum ossiferum</name>
    <dbReference type="NCBI Taxonomy" id="2951803"/>
    <lineage>
        <taxon>Archaea</taxon>
        <taxon>Promethearchaeati</taxon>
        <taxon>Promethearchaeota</taxon>
        <taxon>Promethearchaeia</taxon>
        <taxon>Promethearchaeales</taxon>
        <taxon>Promethearchaeaceae</taxon>
        <taxon>Candidatus Lokiarchaeum</taxon>
    </lineage>
</organism>
<evidence type="ECO:0008006" key="3">
    <source>
        <dbReference type="Google" id="ProtNLM"/>
    </source>
</evidence>
<reference evidence="1" key="1">
    <citation type="submission" date="2022-09" db="EMBL/GenBank/DDBJ databases">
        <title>Actin cytoskeleton and complex cell architecture in an #Asgard archaeon.</title>
        <authorList>
            <person name="Ponce Toledo R.I."/>
            <person name="Schleper C."/>
            <person name="Rodrigues Oliveira T."/>
            <person name="Wollweber F."/>
            <person name="Xu J."/>
            <person name="Rittmann S."/>
            <person name="Klingl A."/>
            <person name="Pilhofer M."/>
        </authorList>
    </citation>
    <scope>NUCLEOTIDE SEQUENCE</scope>
    <source>
        <strain evidence="1">B-35</strain>
    </source>
</reference>
<keyword evidence="2" id="KW-1185">Reference proteome</keyword>
<protein>
    <recommendedName>
        <fullName evidence="3">HTH hxlR-type domain-containing protein</fullName>
    </recommendedName>
</protein>
<dbReference type="EMBL" id="CP104013">
    <property type="protein sequence ID" value="UYP46070.1"/>
    <property type="molecule type" value="Genomic_DNA"/>
</dbReference>
<name>A0ABY6HRP0_9ARCH</name>